<keyword evidence="3" id="KW-1185">Reference proteome</keyword>
<keyword evidence="1" id="KW-0812">Transmembrane</keyword>
<name>A0ABQ5W5T7_9HYPH</name>
<dbReference type="RefSeq" id="WP_284340843.1">
    <property type="nucleotide sequence ID" value="NZ_BSNS01000011.1"/>
</dbReference>
<dbReference type="Proteomes" id="UP001156691">
    <property type="component" value="Unassembled WGS sequence"/>
</dbReference>
<organism evidence="2 3">
    <name type="scientific">Devosia nitrariae</name>
    <dbReference type="NCBI Taxonomy" id="2071872"/>
    <lineage>
        <taxon>Bacteria</taxon>
        <taxon>Pseudomonadati</taxon>
        <taxon>Pseudomonadota</taxon>
        <taxon>Alphaproteobacteria</taxon>
        <taxon>Hyphomicrobiales</taxon>
        <taxon>Devosiaceae</taxon>
        <taxon>Devosia</taxon>
    </lineage>
</organism>
<accession>A0ABQ5W5T7</accession>
<evidence type="ECO:0000256" key="1">
    <source>
        <dbReference type="SAM" id="Phobius"/>
    </source>
</evidence>
<evidence type="ECO:0008006" key="4">
    <source>
        <dbReference type="Google" id="ProtNLM"/>
    </source>
</evidence>
<evidence type="ECO:0000313" key="2">
    <source>
        <dbReference type="EMBL" id="GLQ55434.1"/>
    </source>
</evidence>
<proteinExistence type="predicted"/>
<dbReference type="EMBL" id="BSNS01000011">
    <property type="protein sequence ID" value="GLQ55434.1"/>
    <property type="molecule type" value="Genomic_DNA"/>
</dbReference>
<reference evidence="3" key="1">
    <citation type="journal article" date="2019" name="Int. J. Syst. Evol. Microbiol.">
        <title>The Global Catalogue of Microorganisms (GCM) 10K type strain sequencing project: providing services to taxonomists for standard genome sequencing and annotation.</title>
        <authorList>
            <consortium name="The Broad Institute Genomics Platform"/>
            <consortium name="The Broad Institute Genome Sequencing Center for Infectious Disease"/>
            <person name="Wu L."/>
            <person name="Ma J."/>
        </authorList>
    </citation>
    <scope>NUCLEOTIDE SEQUENCE [LARGE SCALE GENOMIC DNA]</scope>
    <source>
        <strain evidence="3">NBRC 112416</strain>
    </source>
</reference>
<protein>
    <recommendedName>
        <fullName evidence="4">DUF1515 domain-containing protein</fullName>
    </recommendedName>
</protein>
<dbReference type="Pfam" id="PF07439">
    <property type="entry name" value="DUF1515"/>
    <property type="match status" value="1"/>
</dbReference>
<keyword evidence="1" id="KW-1133">Transmembrane helix</keyword>
<feature type="transmembrane region" description="Helical" evidence="1">
    <location>
        <begin position="86"/>
        <end position="108"/>
    </location>
</feature>
<sequence length="124" mass="13716">MAEDPFHEILRTLGRLEEGVRRQDENIEEGRKSRERIHLHLEKIEEDLGIVGQVAAQAREQTAATRKIVDEEIKPVTDDVKRMRMVGLGIAGLLGFAFSALGITLATVGEGVVQVVRSWLGISS</sequence>
<dbReference type="InterPro" id="IPR010889">
    <property type="entry name" value="DUF1515"/>
</dbReference>
<gene>
    <name evidence="2" type="ORF">GCM10010862_26930</name>
</gene>
<comment type="caution">
    <text evidence="2">The sequence shown here is derived from an EMBL/GenBank/DDBJ whole genome shotgun (WGS) entry which is preliminary data.</text>
</comment>
<keyword evidence="1" id="KW-0472">Membrane</keyword>
<evidence type="ECO:0000313" key="3">
    <source>
        <dbReference type="Proteomes" id="UP001156691"/>
    </source>
</evidence>